<keyword evidence="4 7" id="KW-0408">Iron</keyword>
<feature type="binding site" evidence="7">
    <location>
        <position position="102"/>
    </location>
    <ligand>
        <name>substrate</name>
    </ligand>
</feature>
<comment type="PTM">
    <text evidence="7">During the catalytic reaction, a sulfide is transferred from Cys-235 to a reaction intermediate, generating a dehydroalanine residue.</text>
</comment>
<dbReference type="PANTHER" id="PTHR43422:SF3">
    <property type="entry name" value="THIAMINE THIAZOLE SYNTHASE"/>
    <property type="match status" value="1"/>
</dbReference>
<sequence>MPFAMTSRVPCKAASGRSARLSAPARITRTVRAQAMDNTPKEYRSESASAVAGLPITSTPFDDWKFTPIREATVSRAMTSRYFKDMDSYAESDVVIIGAGSAGLSCAYELSKLRPDVKIAIIEQNVSPGGGAWLGGQLFSAMVIRKPAHNLLNELEIPFEDEGDYVVVKHAALFTSTLLSKVLQMPNIKLFNATAAEDLIVREDTSREVVGGGKYIGGVVTNWTLVTLHHDTQSCMDPNVIEAKVVVSSCGHDGPMGAHSVKRLASLGMVPHVPGMGALDMNTAEDKIVNNTREVVPGLVLAGMELSEVDGSPRMGPTFGAMFISGQKAAHVALSVLKKREAAAAAAAAARKVQTMAASA</sequence>
<dbReference type="GO" id="GO:0160205">
    <property type="term" value="F:cysteine-dependent adenosine diphosphate thiazole synthase activity"/>
    <property type="evidence" value="ECO:0007669"/>
    <property type="project" value="UniProtKB-EC"/>
</dbReference>
<comment type="function">
    <text evidence="7">Involved in biosynthesis of the thiamine precursor thiazole. Catalyzes the conversion of NAD and glycine to adenosine diphosphate 5-(2-hydroxyethyl)-4-methylthiazole-2-carboxylic acid (ADT), an adenylated thiazole intermediate. The reaction includes an iron-dependent sulfide transfer from a conserved cysteine residue of the protein to a thiazole intermediate. The enzyme can only undergo a single turnover, which suggests it is a suicide enzyme. May have additional roles in adaptation to various stress conditions and in DNA damage tolerance.</text>
</comment>
<dbReference type="InterPro" id="IPR027495">
    <property type="entry name" value="Sti35"/>
</dbReference>
<dbReference type="GO" id="GO:0009570">
    <property type="term" value="C:chloroplast stroma"/>
    <property type="evidence" value="ECO:0007669"/>
    <property type="project" value="UniProtKB-UniRule"/>
</dbReference>
<name>A0A250X198_9CHLO</name>
<feature type="modified residue" description="2,3-didehydroalanine (Cys)" evidence="7">
    <location>
        <position position="235"/>
    </location>
</feature>
<dbReference type="EC" id="2.4.2.60" evidence="7"/>
<comment type="subunit">
    <text evidence="7">Homooctamer.</text>
</comment>
<dbReference type="Gene3D" id="6.10.250.2840">
    <property type="match status" value="1"/>
</dbReference>
<feature type="binding site" evidence="7">
    <location>
        <position position="237"/>
    </location>
    <ligand>
        <name>substrate</name>
    </ligand>
</feature>
<dbReference type="Pfam" id="PF01946">
    <property type="entry name" value="Thi4"/>
    <property type="match status" value="1"/>
</dbReference>
<dbReference type="Proteomes" id="UP000232323">
    <property type="component" value="Unassembled WGS sequence"/>
</dbReference>
<feature type="binding site" evidence="7">
    <location>
        <position position="252"/>
    </location>
    <ligand>
        <name>substrate</name>
    </ligand>
</feature>
<evidence type="ECO:0000256" key="5">
    <source>
        <dbReference type="ARBA" id="ARBA00023027"/>
    </source>
</evidence>
<feature type="binding site" evidence="7">
    <location>
        <position position="131"/>
    </location>
    <ligand>
        <name>substrate</name>
    </ligand>
</feature>
<dbReference type="InterPro" id="IPR002922">
    <property type="entry name" value="Thi4_fam"/>
</dbReference>
<evidence type="ECO:0000313" key="9">
    <source>
        <dbReference type="Proteomes" id="UP000232323"/>
    </source>
</evidence>
<dbReference type="GO" id="GO:0009228">
    <property type="term" value="P:thiamine biosynthetic process"/>
    <property type="evidence" value="ECO:0007669"/>
    <property type="project" value="UniProtKB-UniRule"/>
</dbReference>
<dbReference type="SUPFAM" id="SSF51905">
    <property type="entry name" value="FAD/NAD(P)-binding domain"/>
    <property type="match status" value="1"/>
</dbReference>
<feature type="binding site" evidence="7">
    <location>
        <begin position="314"/>
        <end position="316"/>
    </location>
    <ligand>
        <name>substrate</name>
    </ligand>
</feature>
<reference evidence="8 9" key="1">
    <citation type="submission" date="2017-08" db="EMBL/GenBank/DDBJ databases">
        <title>Acidophilic green algal genome provides insights into adaptation to an acidic environment.</title>
        <authorList>
            <person name="Hirooka S."/>
            <person name="Hirose Y."/>
            <person name="Kanesaki Y."/>
            <person name="Higuchi S."/>
            <person name="Fujiwara T."/>
            <person name="Onuma R."/>
            <person name="Era A."/>
            <person name="Ohbayashi R."/>
            <person name="Uzuka A."/>
            <person name="Nozaki H."/>
            <person name="Yoshikawa H."/>
            <person name="Miyagishima S.Y."/>
        </authorList>
    </citation>
    <scope>NUCLEOTIDE SEQUENCE [LARGE SCALE GENOMIC DNA]</scope>
    <source>
        <strain evidence="8 9">NIES-2499</strain>
    </source>
</reference>
<comment type="caution">
    <text evidence="8">The sequence shown here is derived from an EMBL/GenBank/DDBJ whole genome shotgun (WGS) entry which is preliminary data.</text>
</comment>
<evidence type="ECO:0000256" key="3">
    <source>
        <dbReference type="ARBA" id="ARBA00022977"/>
    </source>
</evidence>
<keyword evidence="9" id="KW-1185">Reference proteome</keyword>
<dbReference type="AlphaFoldDB" id="A0A250X198"/>
<feature type="binding site" evidence="7">
    <location>
        <begin position="123"/>
        <end position="124"/>
    </location>
    <ligand>
        <name>substrate</name>
    </ligand>
</feature>
<keyword evidence="5 7" id="KW-0520">NAD</keyword>
<dbReference type="FunFam" id="3.50.50.60:FF:000070">
    <property type="entry name" value="Thiamine thiazole synthase, chloroplastic"/>
    <property type="match status" value="1"/>
</dbReference>
<comment type="subcellular location">
    <subcellularLocation>
        <location evidence="7">Plastid</location>
        <location evidence="7">Chloroplast</location>
    </subcellularLocation>
</comment>
<accession>A0A250X198</accession>
<comment type="similarity">
    <text evidence="7">Belongs to the THI4 family.</text>
</comment>
<dbReference type="PANTHER" id="PTHR43422">
    <property type="entry name" value="THIAMINE THIAZOLE SYNTHASE"/>
    <property type="match status" value="1"/>
</dbReference>
<feature type="binding site" evidence="7">
    <location>
        <position position="196"/>
    </location>
    <ligand>
        <name>substrate</name>
    </ligand>
</feature>
<evidence type="ECO:0000256" key="1">
    <source>
        <dbReference type="ARBA" id="ARBA00022679"/>
    </source>
</evidence>
<evidence type="ECO:0000313" key="8">
    <source>
        <dbReference type="EMBL" id="GAX76851.1"/>
    </source>
</evidence>
<protein>
    <recommendedName>
        <fullName evidence="7">Thiamine thiazole synthase, chloroplastic</fullName>
    </recommendedName>
    <alternativeName>
        <fullName evidence="7">Thiazole biosynthetic enzyme</fullName>
        <ecNumber evidence="7">2.4.2.60</ecNumber>
    </alternativeName>
</protein>
<evidence type="ECO:0000256" key="2">
    <source>
        <dbReference type="ARBA" id="ARBA00022723"/>
    </source>
</evidence>
<keyword evidence="2 7" id="KW-0479">Metal-binding</keyword>
<proteinExistence type="inferred from homology"/>
<dbReference type="InterPro" id="IPR036188">
    <property type="entry name" value="FAD/NAD-bd_sf"/>
</dbReference>
<feature type="binding site" evidence="7">
    <location>
        <position position="304"/>
    </location>
    <ligand>
        <name>substrate</name>
    </ligand>
</feature>
<dbReference type="Gene3D" id="3.50.50.60">
    <property type="entry name" value="FAD/NAD(P)-binding domain"/>
    <property type="match status" value="1"/>
</dbReference>
<dbReference type="GO" id="GO:0052837">
    <property type="term" value="P:thiazole biosynthetic process"/>
    <property type="evidence" value="ECO:0007669"/>
    <property type="project" value="UniProtKB-UniRule"/>
</dbReference>
<organism evidence="8 9">
    <name type="scientific">Chlamydomonas eustigma</name>
    <dbReference type="NCBI Taxonomy" id="1157962"/>
    <lineage>
        <taxon>Eukaryota</taxon>
        <taxon>Viridiplantae</taxon>
        <taxon>Chlorophyta</taxon>
        <taxon>core chlorophytes</taxon>
        <taxon>Chlorophyceae</taxon>
        <taxon>CS clade</taxon>
        <taxon>Chlamydomonadales</taxon>
        <taxon>Chlamydomonadaceae</taxon>
        <taxon>Chlamydomonas</taxon>
    </lineage>
</organism>
<dbReference type="GO" id="GO:0005829">
    <property type="term" value="C:cytosol"/>
    <property type="evidence" value="ECO:0007669"/>
    <property type="project" value="UniProtKB-UniRule"/>
</dbReference>
<evidence type="ECO:0000256" key="6">
    <source>
        <dbReference type="ARBA" id="ARBA00052768"/>
    </source>
</evidence>
<dbReference type="STRING" id="1157962.A0A250X198"/>
<gene>
    <name evidence="7" type="primary">THI1</name>
    <name evidence="8" type="ORF">CEUSTIGMA_g4297.t1</name>
</gene>
<comment type="cofactor">
    <cofactor evidence="7">
        <name>Fe cation</name>
        <dbReference type="ChEBI" id="CHEBI:24875"/>
    </cofactor>
    <text evidence="7">Binds 1 Fe cation per subunit.</text>
</comment>
<dbReference type="HAMAP" id="MF_03158">
    <property type="entry name" value="THI4"/>
    <property type="match status" value="1"/>
</dbReference>
<keyword evidence="7" id="KW-0150">Chloroplast</keyword>
<dbReference type="GO" id="GO:0005506">
    <property type="term" value="F:iron ion binding"/>
    <property type="evidence" value="ECO:0007669"/>
    <property type="project" value="UniProtKB-UniRule"/>
</dbReference>
<keyword evidence="1 7" id="KW-0808">Transferase</keyword>
<dbReference type="EMBL" id="BEGY01000020">
    <property type="protein sequence ID" value="GAX76851.1"/>
    <property type="molecule type" value="Genomic_DNA"/>
</dbReference>
<keyword evidence="7" id="KW-0934">Plastid</keyword>
<dbReference type="OrthoDB" id="410463at2759"/>
<evidence type="ECO:0000256" key="7">
    <source>
        <dbReference type="HAMAP-Rule" id="MF_03158"/>
    </source>
</evidence>
<dbReference type="NCBIfam" id="TIGR00292">
    <property type="entry name" value="sulfide-dependent adenosine diphosphate thiazole synthase"/>
    <property type="match status" value="1"/>
</dbReference>
<keyword evidence="3 7" id="KW-0784">Thiamine biosynthesis</keyword>
<evidence type="ECO:0000256" key="4">
    <source>
        <dbReference type="ARBA" id="ARBA00023004"/>
    </source>
</evidence>
<comment type="catalytic activity">
    <reaction evidence="6 7">
        <text>[ADP-thiazole synthase]-L-cysteine + glycine + NAD(+) = [ADP-thiazole synthase]-dehydroalanine + ADP-5-ethyl-4-methylthiazole-2-carboxylate + nicotinamide + 3 H2O + 2 H(+)</text>
        <dbReference type="Rhea" id="RHEA:55708"/>
        <dbReference type="Rhea" id="RHEA-COMP:14264"/>
        <dbReference type="Rhea" id="RHEA-COMP:14265"/>
        <dbReference type="ChEBI" id="CHEBI:15377"/>
        <dbReference type="ChEBI" id="CHEBI:15378"/>
        <dbReference type="ChEBI" id="CHEBI:17154"/>
        <dbReference type="ChEBI" id="CHEBI:29950"/>
        <dbReference type="ChEBI" id="CHEBI:57305"/>
        <dbReference type="ChEBI" id="CHEBI:57540"/>
        <dbReference type="ChEBI" id="CHEBI:90873"/>
        <dbReference type="ChEBI" id="CHEBI:139151"/>
        <dbReference type="EC" id="2.4.2.60"/>
    </reaction>
</comment>